<sequence>MFYYSSPNNMNYHHLVLEVALKQNTTLILTSECPSHFQSCLLKQGIKMDDLIKQQKLQIIDLFTQNSLWQDEELPLTETTPKLWSDPQPFQKDLQNYLLSQVKQRVVILENLSFFEIMCNERQLKPLKIIEELLSKCDQLHIFGSKQPLSQESVSIINFIIKHSISVTNLLPNQSGFSKDIDGQMIVETRHDSGICFEKSIYNLDQNKVNYLSALKMI</sequence>
<dbReference type="Proteomes" id="UP000688137">
    <property type="component" value="Unassembled WGS sequence"/>
</dbReference>
<dbReference type="OMA" id="MIVETRH"/>
<proteinExistence type="predicted"/>
<evidence type="ECO:0000313" key="1">
    <source>
        <dbReference type="EMBL" id="CAD8113250.1"/>
    </source>
</evidence>
<organism evidence="1 2">
    <name type="scientific">Paramecium primaurelia</name>
    <dbReference type="NCBI Taxonomy" id="5886"/>
    <lineage>
        <taxon>Eukaryota</taxon>
        <taxon>Sar</taxon>
        <taxon>Alveolata</taxon>
        <taxon>Ciliophora</taxon>
        <taxon>Intramacronucleata</taxon>
        <taxon>Oligohymenophorea</taxon>
        <taxon>Peniculida</taxon>
        <taxon>Parameciidae</taxon>
        <taxon>Paramecium</taxon>
    </lineage>
</organism>
<dbReference type="EMBL" id="CAJJDM010000159">
    <property type="protein sequence ID" value="CAD8113250.1"/>
    <property type="molecule type" value="Genomic_DNA"/>
</dbReference>
<evidence type="ECO:0000313" key="2">
    <source>
        <dbReference type="Proteomes" id="UP000688137"/>
    </source>
</evidence>
<reference evidence="1" key="1">
    <citation type="submission" date="2021-01" db="EMBL/GenBank/DDBJ databases">
        <authorList>
            <consortium name="Genoscope - CEA"/>
            <person name="William W."/>
        </authorList>
    </citation>
    <scope>NUCLEOTIDE SEQUENCE</scope>
</reference>
<dbReference type="AlphaFoldDB" id="A0A8S1QF93"/>
<name>A0A8S1QF93_PARPR</name>
<gene>
    <name evidence="1" type="ORF">PPRIM_AZ9-3.1.T1540119</name>
</gene>
<accession>A0A8S1QF93</accession>
<comment type="caution">
    <text evidence="1">The sequence shown here is derived from an EMBL/GenBank/DDBJ whole genome shotgun (WGS) entry which is preliminary data.</text>
</comment>
<keyword evidence="2" id="KW-1185">Reference proteome</keyword>
<protein>
    <submittedName>
        <fullName evidence="1">Uncharacterized protein</fullName>
    </submittedName>
</protein>